<reference evidence="3" key="1">
    <citation type="submission" date="2022-11" db="UniProtKB">
        <authorList>
            <consortium name="WormBaseParasite"/>
        </authorList>
    </citation>
    <scope>IDENTIFICATION</scope>
</reference>
<feature type="transmembrane region" description="Helical" evidence="1">
    <location>
        <begin position="218"/>
        <end position="242"/>
    </location>
</feature>
<dbReference type="WBParaSite" id="maker-E.canG7_contigs_2044-snap-gene-0.21-mRNA-1">
    <property type="protein sequence ID" value="maker-E.canG7_contigs_2044-snap-gene-0.21-mRNA-1"/>
    <property type="gene ID" value="EcG7_01392"/>
</dbReference>
<dbReference type="AlphaFoldDB" id="A0A915ETF5"/>
<keyword evidence="1" id="KW-0812">Transmembrane</keyword>
<keyword evidence="2" id="KW-1185">Reference proteome</keyword>
<accession>A0A915ETF5</accession>
<feature type="transmembrane region" description="Helical" evidence="1">
    <location>
        <begin position="185"/>
        <end position="212"/>
    </location>
</feature>
<evidence type="ECO:0000256" key="1">
    <source>
        <dbReference type="SAM" id="Phobius"/>
    </source>
</evidence>
<feature type="transmembrane region" description="Helical" evidence="1">
    <location>
        <begin position="304"/>
        <end position="328"/>
    </location>
</feature>
<sequence length="597" mass="65551">MSNGNLKPGPAAGDSDIRNNPIIEAFVNRESELGTLSEPRPTALQVSTLITPVQHRQSMPYEGVSARLADYPQSARIFSGVHVTPVHLMGHTSVNIRDNPSIQSSQSQQNNNMLFQKSSLDVGLSEKQNRRGGPKTNIVQHSCVDDEEISDCLRDQISSLYESSNSARNYEGMLCKTITYGKAHIFCLSASIVALVLILFESCFLLACLYIENDCATVASFVFRAALLSIIIILLELIKLLLQRVKSTKLTSPYPANTASVDLSVPGDGFEVRFGKSTAQPVVSVFSSVDCVVGWRLCFDGKKALITAIMSSFYLVLLAILSDAAIWLPTKHLNFLKHETLRKVSNVSSFVIRPTEECPISVIHVGLVCLVFHALSVTPRLAICCIRSCGDGIRLLIVHRRSTVVHAPVSPNGSAVNFHRPNGHWSINRMGAFCFLPMGFLLTLFITETAFLTLSILQNICRAVAALVTIGAVLACFMALMDWIACWVSYNSSVARKDYTDLQNLKAKNEPIHTDAKTLSLLRLESGNSTTDEQSGQTSRRQRSDVRAIHDLNNADNLASLIRVNPGGRSPLDCAPNAVEKYPRIHTMRQLHACQQA</sequence>
<keyword evidence="1" id="KW-0472">Membrane</keyword>
<feature type="transmembrane region" description="Helical" evidence="1">
    <location>
        <begin position="464"/>
        <end position="490"/>
    </location>
</feature>
<evidence type="ECO:0000313" key="3">
    <source>
        <dbReference type="WBParaSite" id="maker-E.canG7_contigs_2044-snap-gene-0.21-mRNA-1"/>
    </source>
</evidence>
<dbReference type="Proteomes" id="UP000887562">
    <property type="component" value="Unplaced"/>
</dbReference>
<protein>
    <submittedName>
        <fullName evidence="3">Transmembrane protein</fullName>
    </submittedName>
</protein>
<proteinExistence type="predicted"/>
<feature type="transmembrane region" description="Helical" evidence="1">
    <location>
        <begin position="430"/>
        <end position="457"/>
    </location>
</feature>
<organism evidence="2 3">
    <name type="scientific">Echinococcus canadensis</name>
    <dbReference type="NCBI Taxonomy" id="519352"/>
    <lineage>
        <taxon>Eukaryota</taxon>
        <taxon>Metazoa</taxon>
        <taxon>Spiralia</taxon>
        <taxon>Lophotrochozoa</taxon>
        <taxon>Platyhelminthes</taxon>
        <taxon>Cestoda</taxon>
        <taxon>Eucestoda</taxon>
        <taxon>Cyclophyllidea</taxon>
        <taxon>Taeniidae</taxon>
        <taxon>Echinococcus</taxon>
        <taxon>Echinococcus canadensis group</taxon>
    </lineage>
</organism>
<evidence type="ECO:0000313" key="2">
    <source>
        <dbReference type="Proteomes" id="UP000887562"/>
    </source>
</evidence>
<keyword evidence="1" id="KW-1133">Transmembrane helix</keyword>
<name>A0A915ETF5_9CEST</name>